<keyword evidence="3" id="KW-0808">Transferase</keyword>
<keyword evidence="1" id="KW-1133">Transmembrane helix</keyword>
<comment type="caution">
    <text evidence="3">The sequence shown here is derived from an EMBL/GenBank/DDBJ whole genome shotgun (WGS) entry which is preliminary data.</text>
</comment>
<dbReference type="Pfam" id="PF04970">
    <property type="entry name" value="LRAT"/>
    <property type="match status" value="1"/>
</dbReference>
<keyword evidence="3" id="KW-0012">Acyltransferase</keyword>
<name>M6VJF1_9LEPT</name>
<dbReference type="RefSeq" id="WP_002176948.1">
    <property type="nucleotide sequence ID" value="NZ_AKWD02000013.1"/>
</dbReference>
<dbReference type="Gene3D" id="3.90.1720.10">
    <property type="entry name" value="endopeptidase domain like (from Nostoc punctiforme)"/>
    <property type="match status" value="1"/>
</dbReference>
<dbReference type="AlphaFoldDB" id="M6VJF1"/>
<dbReference type="GO" id="GO:0016746">
    <property type="term" value="F:acyltransferase activity"/>
    <property type="evidence" value="ECO:0007669"/>
    <property type="project" value="UniProtKB-KW"/>
</dbReference>
<gene>
    <name evidence="3" type="ORF">LEP1GSC172_4059</name>
</gene>
<accession>M6VJF1</accession>
<protein>
    <submittedName>
        <fullName evidence="3">Phosphatidylcholine--retinol O-acyltransferase domain protein</fullName>
    </submittedName>
</protein>
<feature type="transmembrane region" description="Helical" evidence="1">
    <location>
        <begin position="115"/>
        <end position="132"/>
    </location>
</feature>
<evidence type="ECO:0000313" key="4">
    <source>
        <dbReference type="Proteomes" id="UP000012112"/>
    </source>
</evidence>
<sequence>MSYINGINLHRLQHSGFIASRTKDGLFAHTAIIIGRDSQGIVWLIENNYHSGVQWTSLETFALGEHISITRPNLNPNLTVQRAISQLGKSYSLFAYNCQHFTSWAANGKAFSPDLMNWMFVGFIITTGLVAFNSKKL</sequence>
<evidence type="ECO:0000256" key="1">
    <source>
        <dbReference type="SAM" id="Phobius"/>
    </source>
</evidence>
<feature type="domain" description="LRAT" evidence="2">
    <location>
        <begin position="51"/>
        <end position="110"/>
    </location>
</feature>
<proteinExistence type="predicted"/>
<reference evidence="3 4" key="1">
    <citation type="submission" date="2013-01" db="EMBL/GenBank/DDBJ databases">
        <authorList>
            <person name="Harkins D.M."/>
            <person name="Durkin A.S."/>
            <person name="Brinkac L.M."/>
            <person name="Haft D.H."/>
            <person name="Selengut J.D."/>
            <person name="Sanka R."/>
            <person name="DePew J."/>
            <person name="Purushe J."/>
            <person name="Matthias M.A."/>
            <person name="Vinetz J.M."/>
            <person name="Sutton G.G."/>
            <person name="Nierman W.C."/>
            <person name="Fouts D.E."/>
        </authorList>
    </citation>
    <scope>NUCLEOTIDE SEQUENCE [LARGE SCALE GENOMIC DNA]</scope>
    <source>
        <strain evidence="3 4">HAI1536</strain>
    </source>
</reference>
<organism evidence="3 4">
    <name type="scientific">Leptospira noguchii</name>
    <dbReference type="NCBI Taxonomy" id="28182"/>
    <lineage>
        <taxon>Bacteria</taxon>
        <taxon>Pseudomonadati</taxon>
        <taxon>Spirochaetota</taxon>
        <taxon>Spirochaetia</taxon>
        <taxon>Leptospirales</taxon>
        <taxon>Leptospiraceae</taxon>
        <taxon>Leptospira</taxon>
    </lineage>
</organism>
<evidence type="ECO:0000259" key="2">
    <source>
        <dbReference type="Pfam" id="PF04970"/>
    </source>
</evidence>
<evidence type="ECO:0000313" key="3">
    <source>
        <dbReference type="EMBL" id="EMO55161.1"/>
    </source>
</evidence>
<dbReference type="OrthoDB" id="772795at2"/>
<dbReference type="EMBL" id="AKWD02000013">
    <property type="protein sequence ID" value="EMO55161.1"/>
    <property type="molecule type" value="Genomic_DNA"/>
</dbReference>
<keyword evidence="1" id="KW-0472">Membrane</keyword>
<dbReference type="Proteomes" id="UP000012112">
    <property type="component" value="Unassembled WGS sequence"/>
</dbReference>
<dbReference type="InterPro" id="IPR007053">
    <property type="entry name" value="LRAT_dom"/>
</dbReference>
<keyword evidence="1" id="KW-0812">Transmembrane</keyword>